<comment type="caution">
    <text evidence="2">The sequence shown here is derived from an EMBL/GenBank/DDBJ whole genome shotgun (WGS) entry which is preliminary data.</text>
</comment>
<gene>
    <name evidence="2" type="ORF">QTP70_011234</name>
</gene>
<dbReference type="Gene3D" id="3.30.70.270">
    <property type="match status" value="1"/>
</dbReference>
<feature type="compositionally biased region" description="Basic and acidic residues" evidence="1">
    <location>
        <begin position="704"/>
        <end position="725"/>
    </location>
</feature>
<dbReference type="PANTHER" id="PTHR47331:SF1">
    <property type="entry name" value="GAG-LIKE PROTEIN"/>
    <property type="match status" value="1"/>
</dbReference>
<feature type="compositionally biased region" description="Basic residues" evidence="1">
    <location>
        <begin position="639"/>
        <end position="648"/>
    </location>
</feature>
<dbReference type="PANTHER" id="PTHR47331">
    <property type="entry name" value="PHD-TYPE DOMAIN-CONTAINING PROTEIN"/>
    <property type="match status" value="1"/>
</dbReference>
<feature type="region of interest" description="Disordered" evidence="1">
    <location>
        <begin position="639"/>
        <end position="725"/>
    </location>
</feature>
<feature type="compositionally biased region" description="Basic residues" evidence="1">
    <location>
        <begin position="694"/>
        <end position="703"/>
    </location>
</feature>
<dbReference type="Pfam" id="PF05380">
    <property type="entry name" value="Peptidase_A17"/>
    <property type="match status" value="1"/>
</dbReference>
<evidence type="ECO:0000256" key="1">
    <source>
        <dbReference type="SAM" id="MobiDB-lite"/>
    </source>
</evidence>
<evidence type="ECO:0008006" key="4">
    <source>
        <dbReference type="Google" id="ProtNLM"/>
    </source>
</evidence>
<evidence type="ECO:0000313" key="3">
    <source>
        <dbReference type="Proteomes" id="UP001274896"/>
    </source>
</evidence>
<dbReference type="Gene3D" id="3.10.10.10">
    <property type="entry name" value="HIV Type 1 Reverse Transcriptase, subunit A, domain 1"/>
    <property type="match status" value="1"/>
</dbReference>
<dbReference type="AlphaFoldDB" id="A0AAE0R535"/>
<keyword evidence="3" id="KW-1185">Reference proteome</keyword>
<reference evidence="2" key="1">
    <citation type="submission" date="2023-06" db="EMBL/GenBank/DDBJ databases">
        <title>Male Hemibagrus guttatus genome.</title>
        <authorList>
            <person name="Bian C."/>
        </authorList>
    </citation>
    <scope>NUCLEOTIDE SEQUENCE</scope>
    <source>
        <strain evidence="2">Male_cb2023</strain>
        <tissue evidence="2">Muscle</tissue>
    </source>
</reference>
<dbReference type="InterPro" id="IPR043128">
    <property type="entry name" value="Rev_trsase/Diguanyl_cyclase"/>
</dbReference>
<dbReference type="EMBL" id="JAUCMX010000006">
    <property type="protein sequence ID" value="KAK3543110.1"/>
    <property type="molecule type" value="Genomic_DNA"/>
</dbReference>
<dbReference type="InterPro" id="IPR008042">
    <property type="entry name" value="Retrotrans_Pao"/>
</dbReference>
<evidence type="ECO:0000313" key="2">
    <source>
        <dbReference type="EMBL" id="KAK3543110.1"/>
    </source>
</evidence>
<proteinExistence type="predicted"/>
<protein>
    <recommendedName>
        <fullName evidence="4">Reverse transcriptase domain-containing protein</fullName>
    </recommendedName>
</protein>
<dbReference type="Proteomes" id="UP001274896">
    <property type="component" value="Unassembled WGS sequence"/>
</dbReference>
<sequence>MAERYERMRRKRGTIRASTTRLLTRIEEEINKDDADCEKLRELLSLLSTREESLSELDKGIEEATPTDELEDEVDSAQEYQDRIVLWKRRATRLIQCSRDSTARQRDVPDDHIQRLMREKGLQLADFPLEGADPELLVLIGADFYWKVVSGKIERLTDSLVALDSAFGWTIQEDDQISRQLHAFWEIESLGIVHDKSPSAEEAEVLETFEQTVCFKNGRYQVELPWKCGKDTSELKDNGNVARKRFEALKKRFRTDNVLYERYSDVIQEYLQQEICEEVQDKQIAEQTNTVKYYMPHHPVIRDDKATTKLRIVFDASSHEEGLPSLNDCLLIGPNLNPDLLHVLIKFRLHKVAFTADIAKAFLQIGLKERDRDVVRFLWTYDPFSQNPERELRIMRMNRVVFGVASSPFLLAATIRTHLKQYENEQPETVAVLRESLYVDDFIASSPDVNKACSITAQAKAILAAAGMELRKWTTNSSDLRARWMKDQIESPADSETHNVALKVLGLIWRQDHDDFVFNLQQVLDVLKRKESTKRSVLQISSRIFDPIGFLTPYTIRVKCLFQEMWERGLKWDEELPPDLAHKWKQWCDELPQLHLVAIPRWYHILTNQQGETVRLHVFCDASEKAYCAVGYLQGKTKSAKKKKRRERRQREEEGGEERRERRGEERRGEERREEKGDKREEEAGEERRGEKRRERRQKGRGSRRGEERRERRGENGEKKRKEKNVCDVVDVEFSSCC</sequence>
<dbReference type="InterPro" id="IPR043502">
    <property type="entry name" value="DNA/RNA_pol_sf"/>
</dbReference>
<name>A0AAE0R535_9TELE</name>
<feature type="compositionally biased region" description="Basic and acidic residues" evidence="1">
    <location>
        <begin position="649"/>
        <end position="693"/>
    </location>
</feature>
<organism evidence="2 3">
    <name type="scientific">Hemibagrus guttatus</name>
    <dbReference type="NCBI Taxonomy" id="175788"/>
    <lineage>
        <taxon>Eukaryota</taxon>
        <taxon>Metazoa</taxon>
        <taxon>Chordata</taxon>
        <taxon>Craniata</taxon>
        <taxon>Vertebrata</taxon>
        <taxon>Euteleostomi</taxon>
        <taxon>Actinopterygii</taxon>
        <taxon>Neopterygii</taxon>
        <taxon>Teleostei</taxon>
        <taxon>Ostariophysi</taxon>
        <taxon>Siluriformes</taxon>
        <taxon>Bagridae</taxon>
        <taxon>Hemibagrus</taxon>
    </lineage>
</organism>
<accession>A0AAE0R535</accession>
<dbReference type="SUPFAM" id="SSF56672">
    <property type="entry name" value="DNA/RNA polymerases"/>
    <property type="match status" value="1"/>
</dbReference>